<protein>
    <submittedName>
        <fullName evidence="1 3">Uncharacterized protein</fullName>
    </submittedName>
</protein>
<dbReference type="AlphaFoldDB" id="A0A0M3J0P2"/>
<keyword evidence="2" id="KW-1185">Reference proteome</keyword>
<reference evidence="3" key="1">
    <citation type="submission" date="2017-02" db="UniProtKB">
        <authorList>
            <consortium name="WormBaseParasite"/>
        </authorList>
    </citation>
    <scope>IDENTIFICATION</scope>
</reference>
<dbReference type="Proteomes" id="UP000267096">
    <property type="component" value="Unassembled WGS sequence"/>
</dbReference>
<sequence length="199" mass="22352">MISVDAGNEADQYLMCSSNPYLAGRRRRMSLLQTLRYQNKQLTDSAFDSPRSVGNKSERVQQCLGLELENYPECHNLDTINHISPTGGDLLSHHSRRSAIESPPSSQFQEELILNKSSNSPSALSFSKLKAKTKALFGKRSVSEKKSLVIERRYTASDAHGRCYPTDSLERSMYSRIDFSAKGEFSFNQLNLFGCPCVE</sequence>
<reference evidence="1 2" key="2">
    <citation type="submission" date="2018-11" db="EMBL/GenBank/DDBJ databases">
        <authorList>
            <consortium name="Pathogen Informatics"/>
        </authorList>
    </citation>
    <scope>NUCLEOTIDE SEQUENCE [LARGE SCALE GENOMIC DNA]</scope>
</reference>
<accession>A0A0M3J0P2</accession>
<name>A0A0M3J0P2_ANISI</name>
<gene>
    <name evidence="1" type="ORF">ASIM_LOCUS975</name>
</gene>
<proteinExistence type="predicted"/>
<dbReference type="WBParaSite" id="ASIM_0000108301-mRNA-1">
    <property type="protein sequence ID" value="ASIM_0000108301-mRNA-1"/>
    <property type="gene ID" value="ASIM_0000108301"/>
</dbReference>
<evidence type="ECO:0000313" key="1">
    <source>
        <dbReference type="EMBL" id="VDK18286.1"/>
    </source>
</evidence>
<evidence type="ECO:0000313" key="2">
    <source>
        <dbReference type="Proteomes" id="UP000267096"/>
    </source>
</evidence>
<evidence type="ECO:0000313" key="3">
    <source>
        <dbReference type="WBParaSite" id="ASIM_0000108301-mRNA-1"/>
    </source>
</evidence>
<organism evidence="3">
    <name type="scientific">Anisakis simplex</name>
    <name type="common">Herring worm</name>
    <dbReference type="NCBI Taxonomy" id="6269"/>
    <lineage>
        <taxon>Eukaryota</taxon>
        <taxon>Metazoa</taxon>
        <taxon>Ecdysozoa</taxon>
        <taxon>Nematoda</taxon>
        <taxon>Chromadorea</taxon>
        <taxon>Rhabditida</taxon>
        <taxon>Spirurina</taxon>
        <taxon>Ascaridomorpha</taxon>
        <taxon>Ascaridoidea</taxon>
        <taxon>Anisakidae</taxon>
        <taxon>Anisakis</taxon>
        <taxon>Anisakis simplex complex</taxon>
    </lineage>
</organism>
<dbReference type="OrthoDB" id="5864287at2759"/>
<dbReference type="EMBL" id="UYRR01000884">
    <property type="protein sequence ID" value="VDK18286.1"/>
    <property type="molecule type" value="Genomic_DNA"/>
</dbReference>